<feature type="domain" description="Protein kinase" evidence="2">
    <location>
        <begin position="42"/>
        <end position="334"/>
    </location>
</feature>
<protein>
    <submittedName>
        <fullName evidence="3">Protein kinase domain-containing protein</fullName>
    </submittedName>
</protein>
<gene>
    <name evidence="3" type="primary">AVEN_206949_1</name>
    <name evidence="3" type="ORF">CDAR_533121</name>
</gene>
<dbReference type="PROSITE" id="PS00108">
    <property type="entry name" value="PROTEIN_KINASE_ST"/>
    <property type="match status" value="1"/>
</dbReference>
<dbReference type="CDD" id="cd00180">
    <property type="entry name" value="PKc"/>
    <property type="match status" value="1"/>
</dbReference>
<dbReference type="Proteomes" id="UP001054837">
    <property type="component" value="Unassembled WGS sequence"/>
</dbReference>
<dbReference type="InterPro" id="IPR000719">
    <property type="entry name" value="Prot_kinase_dom"/>
</dbReference>
<dbReference type="Gene3D" id="3.30.200.20">
    <property type="entry name" value="Phosphorylase Kinase, domain 1"/>
    <property type="match status" value="1"/>
</dbReference>
<dbReference type="SMART" id="SM00220">
    <property type="entry name" value="S_TKc"/>
    <property type="match status" value="1"/>
</dbReference>
<feature type="compositionally biased region" description="Basic and acidic residues" evidence="1">
    <location>
        <begin position="474"/>
        <end position="486"/>
    </location>
</feature>
<feature type="region of interest" description="Disordered" evidence="1">
    <location>
        <begin position="345"/>
        <end position="380"/>
    </location>
</feature>
<organism evidence="3 4">
    <name type="scientific">Caerostris darwini</name>
    <dbReference type="NCBI Taxonomy" id="1538125"/>
    <lineage>
        <taxon>Eukaryota</taxon>
        <taxon>Metazoa</taxon>
        <taxon>Ecdysozoa</taxon>
        <taxon>Arthropoda</taxon>
        <taxon>Chelicerata</taxon>
        <taxon>Arachnida</taxon>
        <taxon>Araneae</taxon>
        <taxon>Araneomorphae</taxon>
        <taxon>Entelegynae</taxon>
        <taxon>Araneoidea</taxon>
        <taxon>Araneidae</taxon>
        <taxon>Caerostris</taxon>
    </lineage>
</organism>
<feature type="compositionally biased region" description="Basic and acidic residues" evidence="1">
    <location>
        <begin position="440"/>
        <end position="455"/>
    </location>
</feature>
<evidence type="ECO:0000313" key="4">
    <source>
        <dbReference type="Proteomes" id="UP001054837"/>
    </source>
</evidence>
<dbReference type="AlphaFoldDB" id="A0AAV4QUH0"/>
<evidence type="ECO:0000256" key="1">
    <source>
        <dbReference type="SAM" id="MobiDB-lite"/>
    </source>
</evidence>
<feature type="compositionally biased region" description="Acidic residues" evidence="1">
    <location>
        <begin position="371"/>
        <end position="380"/>
    </location>
</feature>
<comment type="caution">
    <text evidence="3">The sequence shown here is derived from an EMBL/GenBank/DDBJ whole genome shotgun (WGS) entry which is preliminary data.</text>
</comment>
<dbReference type="GO" id="GO:0044773">
    <property type="term" value="P:mitotic DNA damage checkpoint signaling"/>
    <property type="evidence" value="ECO:0007669"/>
    <property type="project" value="TreeGrafter"/>
</dbReference>
<dbReference type="GO" id="GO:0005634">
    <property type="term" value="C:nucleus"/>
    <property type="evidence" value="ECO:0007669"/>
    <property type="project" value="TreeGrafter"/>
</dbReference>
<feature type="compositionally biased region" description="Basic and acidic residues" evidence="1">
    <location>
        <begin position="569"/>
        <end position="585"/>
    </location>
</feature>
<name>A0AAV4QUH0_9ARAC</name>
<keyword evidence="4" id="KW-1185">Reference proteome</keyword>
<dbReference type="InterPro" id="IPR011009">
    <property type="entry name" value="Kinase-like_dom_sf"/>
</dbReference>
<keyword evidence="3" id="KW-0808">Transferase</keyword>
<feature type="compositionally biased region" description="Low complexity" evidence="1">
    <location>
        <begin position="533"/>
        <end position="566"/>
    </location>
</feature>
<evidence type="ECO:0000313" key="3">
    <source>
        <dbReference type="EMBL" id="GIY12880.1"/>
    </source>
</evidence>
<dbReference type="Gene3D" id="1.10.510.10">
    <property type="entry name" value="Transferase(Phosphotransferase) domain 1"/>
    <property type="match status" value="1"/>
</dbReference>
<dbReference type="EMBL" id="BPLQ01005143">
    <property type="protein sequence ID" value="GIY12880.1"/>
    <property type="molecule type" value="Genomic_DNA"/>
</dbReference>
<dbReference type="PROSITE" id="PS50011">
    <property type="entry name" value="PROTEIN_KINASE_DOM"/>
    <property type="match status" value="1"/>
</dbReference>
<sequence length="594" mass="67060">MPKDKKKDPDALKPADEADTYSEELAVESKRAINYLQVQRNYKYVEFLAKGGYGWVSVVYDEADKRPLAIKCTTDTSEMELAWWPKLQHDTILPLIEYITLDSCTVFIMPVMRKGPLDISVCLGILRRHTALLCVNEPQFYSDELSFGLCRIWLGDVATALDYLHNQGLCHLDLKLDNVLLKDNGRACLADFSLLSDINGVPEKFHFLEIYEPPEYTKWCHSTPPTSISDAKTFSGDKADMWQFGILSLDLLTNMKLSDTRDSSFSLWHHDVWPFVQKVLLHKDYMEYLMEEAFKNVFFNSLDFELCHEFLEMVLSIEPQVRGSAAECMKHEFVVQEWPQVPSSFGMPKQIKAHPTKRRDKEEKKAAIGEGENEDVPEEASEVLKQKMEKLHMEKKNRRHTLAAIGGKNPVHIKANMSTVANPGSNIEAGEENRSMSGVEVHDDAVIKRSVEANKSRNPKNRKTSVVTTIGPHQKLEAKVDKDPRRASSSTMRRPSRTSKEQVGKFLESGKKNPGGATKKASGNRRRSSSGLKSPANKNSPSNEKSPKNSPGAKKSPSPAARSRSSLTFHKEQGRRTSSRHECLHQDVITQQST</sequence>
<feature type="region of interest" description="Disordered" evidence="1">
    <location>
        <begin position="421"/>
        <end position="594"/>
    </location>
</feature>
<dbReference type="PANTHER" id="PTHR44167:SF18">
    <property type="entry name" value="PROTEIN KINASE DOMAIN-CONTAINING PROTEIN"/>
    <property type="match status" value="1"/>
</dbReference>
<dbReference type="Pfam" id="PF00069">
    <property type="entry name" value="Pkinase"/>
    <property type="match status" value="1"/>
</dbReference>
<dbReference type="SUPFAM" id="SSF56112">
    <property type="entry name" value="Protein kinase-like (PK-like)"/>
    <property type="match status" value="1"/>
</dbReference>
<dbReference type="PANTHER" id="PTHR44167">
    <property type="entry name" value="OVARIAN-SPECIFIC SERINE/THREONINE-PROTEIN KINASE LOK-RELATED"/>
    <property type="match status" value="1"/>
</dbReference>
<dbReference type="GO" id="GO:0005737">
    <property type="term" value="C:cytoplasm"/>
    <property type="evidence" value="ECO:0007669"/>
    <property type="project" value="TreeGrafter"/>
</dbReference>
<dbReference type="GO" id="GO:0005524">
    <property type="term" value="F:ATP binding"/>
    <property type="evidence" value="ECO:0007669"/>
    <property type="project" value="InterPro"/>
</dbReference>
<dbReference type="InterPro" id="IPR008271">
    <property type="entry name" value="Ser/Thr_kinase_AS"/>
</dbReference>
<keyword evidence="3" id="KW-0418">Kinase</keyword>
<dbReference type="GO" id="GO:0004674">
    <property type="term" value="F:protein serine/threonine kinase activity"/>
    <property type="evidence" value="ECO:0007669"/>
    <property type="project" value="TreeGrafter"/>
</dbReference>
<feature type="compositionally biased region" description="Basic and acidic residues" evidence="1">
    <location>
        <begin position="498"/>
        <end position="511"/>
    </location>
</feature>
<reference evidence="3 4" key="1">
    <citation type="submission" date="2021-06" db="EMBL/GenBank/DDBJ databases">
        <title>Caerostris darwini draft genome.</title>
        <authorList>
            <person name="Kono N."/>
            <person name="Arakawa K."/>
        </authorList>
    </citation>
    <scope>NUCLEOTIDE SEQUENCE [LARGE SCALE GENOMIC DNA]</scope>
</reference>
<evidence type="ECO:0000259" key="2">
    <source>
        <dbReference type="PROSITE" id="PS50011"/>
    </source>
</evidence>
<accession>A0AAV4QUH0</accession>
<proteinExistence type="predicted"/>